<feature type="transmembrane region" description="Helical" evidence="1">
    <location>
        <begin position="38"/>
        <end position="57"/>
    </location>
</feature>
<dbReference type="EMBL" id="FUIG01000041">
    <property type="protein sequence ID" value="SJM33075.1"/>
    <property type="molecule type" value="Genomic_DNA"/>
</dbReference>
<organism evidence="2 3">
    <name type="scientific">Mesorhizobium delmotii</name>
    <dbReference type="NCBI Taxonomy" id="1631247"/>
    <lineage>
        <taxon>Bacteria</taxon>
        <taxon>Pseudomonadati</taxon>
        <taxon>Pseudomonadota</taxon>
        <taxon>Alphaproteobacteria</taxon>
        <taxon>Hyphomicrobiales</taxon>
        <taxon>Phyllobacteriaceae</taxon>
        <taxon>Mesorhizobium</taxon>
    </lineage>
</organism>
<evidence type="ECO:0000313" key="3">
    <source>
        <dbReference type="Proteomes" id="UP000245698"/>
    </source>
</evidence>
<keyword evidence="1" id="KW-1133">Transmembrane helix</keyword>
<accession>A0A2P9APK1</accession>
<keyword evidence="1" id="KW-0812">Transmembrane</keyword>
<keyword evidence="3" id="KW-1185">Reference proteome</keyword>
<dbReference type="Proteomes" id="UP000245698">
    <property type="component" value="Unassembled WGS sequence"/>
</dbReference>
<proteinExistence type="predicted"/>
<dbReference type="AlphaFoldDB" id="A0A2P9APK1"/>
<name>A0A2P9APK1_9HYPH</name>
<evidence type="ECO:0000313" key="2">
    <source>
        <dbReference type="EMBL" id="SJM33075.1"/>
    </source>
</evidence>
<gene>
    <name evidence="2" type="ORF">BQ8482_330210</name>
</gene>
<evidence type="ECO:0000256" key="1">
    <source>
        <dbReference type="SAM" id="Phobius"/>
    </source>
</evidence>
<keyword evidence="1" id="KW-0472">Membrane</keyword>
<sequence>MRVNEMTRQDREDLRETLAAAAVGAFLGFMAFRSFWHAGLFGFLAYGISAVGNRVVWELQRARIDLHRES</sequence>
<reference evidence="3" key="1">
    <citation type="submission" date="2016-12" db="EMBL/GenBank/DDBJ databases">
        <authorList>
            <person name="Brunel B."/>
        </authorList>
    </citation>
    <scope>NUCLEOTIDE SEQUENCE [LARGE SCALE GENOMIC DNA]</scope>
</reference>
<protein>
    <submittedName>
        <fullName evidence="2">Uncharacterized protein</fullName>
    </submittedName>
</protein>